<dbReference type="Proteomes" id="UP000664859">
    <property type="component" value="Unassembled WGS sequence"/>
</dbReference>
<keyword evidence="1" id="KW-0812">Transmembrane</keyword>
<feature type="transmembrane region" description="Helical" evidence="1">
    <location>
        <begin position="718"/>
        <end position="741"/>
    </location>
</feature>
<name>A0A836CF88_9STRA</name>
<organism evidence="2 3">
    <name type="scientific">Tribonema minus</name>
    <dbReference type="NCBI Taxonomy" id="303371"/>
    <lineage>
        <taxon>Eukaryota</taxon>
        <taxon>Sar</taxon>
        <taxon>Stramenopiles</taxon>
        <taxon>Ochrophyta</taxon>
        <taxon>PX clade</taxon>
        <taxon>Xanthophyceae</taxon>
        <taxon>Tribonematales</taxon>
        <taxon>Tribonemataceae</taxon>
        <taxon>Tribonema</taxon>
    </lineage>
</organism>
<dbReference type="EMBL" id="JAFCMP010000193">
    <property type="protein sequence ID" value="KAG5183657.1"/>
    <property type="molecule type" value="Genomic_DNA"/>
</dbReference>
<evidence type="ECO:0000313" key="2">
    <source>
        <dbReference type="EMBL" id="KAG5183657.1"/>
    </source>
</evidence>
<protein>
    <submittedName>
        <fullName evidence="2">Uncharacterized protein</fullName>
    </submittedName>
</protein>
<sequence length="1021" mass="108538">MAVQSYGGGTSRFTARNSRFSRNRATILGGAFYVFGATAQLFNCTVEDNTATGGSGGGVYVGLNSTLEVIASRLWQNEAGQGDGGALCFDGTMYSKDGDLHAYFYTGNSSDYPINVTIADTSIVKNRAADAGGGIYAVTMVDLTMRNVSSKGNAAAAQAPAFYISDNSVAVFDFCSFTGEITDEGPVSDTSSRFTCVGCTFDGWDSGATPPLPPLARIVNAALSTGSYATALSAAAASALANEGGANMTVDSAEPHLVTGAATCAQGGVCSDDQRLCVDGVAGVYCAAGLDAERMPKAALSEPRDPATGNALNAAPQFTYDPSPRWANLTLDLDCGAAAAPVAWSIAAAEQQGWLIMPTSGIVDCSQSRDMRWLLDANGSNAQEGARMVDISIVGSASTPQNVAFDTTFNVQVWRASGDDSTPQAVTVASATVHSTHWYCRAGLYWDKLQGVCMACGDLPGGASGLRCSAPGATLSYLPVQPGFWVPPDAPLRVLACRSDKVCIGGNGLDTSTLCHEGNTGPYCSLCEDGFAPGMYNVCHACTNSSKATAAALIALVAVIILVLAAVGLVVLLGLTSHFAAVNDVWDCSGMVSTFVRIAREMDWGKFKIPLVAFQIISQFPQITGIEYPPVLARFLAALNVLNLNLGWWLSATCLLEVNFYQQLLLATLTPLCVTAVLVATYFARRAVLLRRAAGHGERLGGDASIAEHLRRARSQHLAVIVILSFVIFSTVNTLLFQTFVCDSLGSSTPDATSYLRADYSLQCDTSEHSAYLVYSSCMIFIYAVGIPALFLGLILRHRRAMRHHQHALTLDSDRGECAEDPRREPEGFQTEGSGMGEATAAAYESRVIRFLTSQYTPQRDYYEVVECCRRLVLTGLLVFIPASVQVETACAFAVLSLALCALLQPYRDLFDYSAAILAGIIVFLSFYIALMGQFVANSSTGVLSHLVVTLSVVLLVVAFMQCLIAAQAVRSSVQGVTTVVYDAKDREYPVVFTADAAREGPYDAPVFMDAFKKHTTWWVL</sequence>
<gene>
    <name evidence="2" type="ORF">JKP88DRAFT_290263</name>
</gene>
<feature type="transmembrane region" description="Helical" evidence="1">
    <location>
        <begin position="550"/>
        <end position="575"/>
    </location>
</feature>
<proteinExistence type="predicted"/>
<keyword evidence="3" id="KW-1185">Reference proteome</keyword>
<keyword evidence="1" id="KW-0472">Membrane</keyword>
<dbReference type="PANTHER" id="PTHR11319:SF35">
    <property type="entry name" value="OUTER MEMBRANE PROTEIN PMPC-RELATED"/>
    <property type="match status" value="1"/>
</dbReference>
<feature type="transmembrane region" description="Helical" evidence="1">
    <location>
        <begin position="772"/>
        <end position="796"/>
    </location>
</feature>
<feature type="transmembrane region" description="Helical" evidence="1">
    <location>
        <begin position="631"/>
        <end position="651"/>
    </location>
</feature>
<evidence type="ECO:0000313" key="3">
    <source>
        <dbReference type="Proteomes" id="UP000664859"/>
    </source>
</evidence>
<feature type="transmembrane region" description="Helical" evidence="1">
    <location>
        <begin position="663"/>
        <end position="684"/>
    </location>
</feature>
<accession>A0A836CF88</accession>
<dbReference type="InterPro" id="IPR011050">
    <property type="entry name" value="Pectin_lyase_fold/virulence"/>
</dbReference>
<comment type="caution">
    <text evidence="2">The sequence shown here is derived from an EMBL/GenBank/DDBJ whole genome shotgun (WGS) entry which is preliminary data.</text>
</comment>
<evidence type="ECO:0000256" key="1">
    <source>
        <dbReference type="SAM" id="Phobius"/>
    </source>
</evidence>
<feature type="transmembrane region" description="Helical" evidence="1">
    <location>
        <begin position="877"/>
        <end position="907"/>
    </location>
</feature>
<dbReference type="PANTHER" id="PTHR11319">
    <property type="entry name" value="G PROTEIN-COUPLED RECEPTOR-RELATED"/>
    <property type="match status" value="1"/>
</dbReference>
<dbReference type="OrthoDB" id="5950997at2759"/>
<dbReference type="SUPFAM" id="SSF51126">
    <property type="entry name" value="Pectin lyase-like"/>
    <property type="match status" value="1"/>
</dbReference>
<reference evidence="2" key="1">
    <citation type="submission" date="2021-02" db="EMBL/GenBank/DDBJ databases">
        <title>First Annotated Genome of the Yellow-green Alga Tribonema minus.</title>
        <authorList>
            <person name="Mahan K.M."/>
        </authorList>
    </citation>
    <scope>NUCLEOTIDE SEQUENCE</scope>
    <source>
        <strain evidence="2">UTEX B ZZ1240</strain>
    </source>
</reference>
<feature type="transmembrane region" description="Helical" evidence="1">
    <location>
        <begin position="913"/>
        <end position="931"/>
    </location>
</feature>
<feature type="transmembrane region" description="Helical" evidence="1">
    <location>
        <begin position="943"/>
        <end position="967"/>
    </location>
</feature>
<dbReference type="AlphaFoldDB" id="A0A836CF88"/>
<keyword evidence="1" id="KW-1133">Transmembrane helix</keyword>